<dbReference type="InterPro" id="IPR035093">
    <property type="entry name" value="RelE/ParE_toxin_dom_sf"/>
</dbReference>
<dbReference type="AlphaFoldDB" id="K9ZBV7"/>
<sequence>MNLGIESNNQQLNRNKVALLDKAQISLDALQTKDQEKVIRVINYLENFPDCSMLKINRIKSVPNYFIARAGVKYRIIFKFQDVEVTIVDIVNHDRLERLYGSLEMDRI</sequence>
<dbReference type="KEGG" id="acy:Anacy_0504"/>
<evidence type="ECO:0000313" key="1">
    <source>
        <dbReference type="EMBL" id="AFZ56102.1"/>
    </source>
</evidence>
<dbReference type="OrthoDB" id="495531at2"/>
<protein>
    <recommendedName>
        <fullName evidence="3">Plasmid stabilization system</fullName>
    </recommendedName>
</protein>
<dbReference type="STRING" id="272123.Anacy_0504"/>
<accession>K9ZBV7</accession>
<dbReference type="SUPFAM" id="SSF143011">
    <property type="entry name" value="RelE-like"/>
    <property type="match status" value="1"/>
</dbReference>
<gene>
    <name evidence="1" type="ordered locus">Anacy_0504</name>
</gene>
<evidence type="ECO:0000313" key="2">
    <source>
        <dbReference type="Proteomes" id="UP000010474"/>
    </source>
</evidence>
<reference evidence="2" key="1">
    <citation type="journal article" date="2013" name="Proc. Natl. Acad. Sci. U.S.A.">
        <title>Improving the coverage of the cyanobacterial phylum using diversity-driven genome sequencing.</title>
        <authorList>
            <person name="Shih P.M."/>
            <person name="Wu D."/>
            <person name="Latifi A."/>
            <person name="Axen S.D."/>
            <person name="Fewer D.P."/>
            <person name="Talla E."/>
            <person name="Calteau A."/>
            <person name="Cai F."/>
            <person name="Tandeau de Marsac N."/>
            <person name="Rippka R."/>
            <person name="Herdman M."/>
            <person name="Sivonen K."/>
            <person name="Coursin T."/>
            <person name="Laurent T."/>
            <person name="Goodwin L."/>
            <person name="Nolan M."/>
            <person name="Davenport K.W."/>
            <person name="Han C.S."/>
            <person name="Rubin E.M."/>
            <person name="Eisen J.A."/>
            <person name="Woyke T."/>
            <person name="Gugger M."/>
            <person name="Kerfeld C.A."/>
        </authorList>
    </citation>
    <scope>NUCLEOTIDE SEQUENCE [LARGE SCALE GENOMIC DNA]</scope>
    <source>
        <strain evidence="2">ATCC 27899 / PCC 7122</strain>
    </source>
</reference>
<dbReference type="PATRIC" id="fig|272123.3.peg.548"/>
<name>K9ZBV7_ANACC</name>
<dbReference type="Proteomes" id="UP000010474">
    <property type="component" value="Chromosome"/>
</dbReference>
<dbReference type="Gene3D" id="3.30.2310.20">
    <property type="entry name" value="RelE-like"/>
    <property type="match status" value="1"/>
</dbReference>
<organism evidence="1 2">
    <name type="scientific">Anabaena cylindrica (strain ATCC 27899 / PCC 7122)</name>
    <dbReference type="NCBI Taxonomy" id="272123"/>
    <lineage>
        <taxon>Bacteria</taxon>
        <taxon>Bacillati</taxon>
        <taxon>Cyanobacteriota</taxon>
        <taxon>Cyanophyceae</taxon>
        <taxon>Nostocales</taxon>
        <taxon>Nostocaceae</taxon>
        <taxon>Anabaena</taxon>
    </lineage>
</organism>
<evidence type="ECO:0008006" key="3">
    <source>
        <dbReference type="Google" id="ProtNLM"/>
    </source>
</evidence>
<dbReference type="EMBL" id="CP003659">
    <property type="protein sequence ID" value="AFZ56102.1"/>
    <property type="molecule type" value="Genomic_DNA"/>
</dbReference>
<dbReference type="RefSeq" id="WP_015212757.1">
    <property type="nucleotide sequence ID" value="NC_019771.1"/>
</dbReference>
<proteinExistence type="predicted"/>
<dbReference type="HOGENOM" id="CLU_2191472_0_0_3"/>
<keyword evidence="2" id="KW-1185">Reference proteome</keyword>